<dbReference type="HOGENOM" id="CLU_194083_1_0_1"/>
<organism evidence="2">
    <name type="scientific">Oryza barthii</name>
    <dbReference type="NCBI Taxonomy" id="65489"/>
    <lineage>
        <taxon>Eukaryota</taxon>
        <taxon>Viridiplantae</taxon>
        <taxon>Streptophyta</taxon>
        <taxon>Embryophyta</taxon>
        <taxon>Tracheophyta</taxon>
        <taxon>Spermatophyta</taxon>
        <taxon>Magnoliopsida</taxon>
        <taxon>Liliopsida</taxon>
        <taxon>Poales</taxon>
        <taxon>Poaceae</taxon>
        <taxon>BOP clade</taxon>
        <taxon>Oryzoideae</taxon>
        <taxon>Oryzeae</taxon>
        <taxon>Oryzinae</taxon>
        <taxon>Oryza</taxon>
    </lineage>
</organism>
<evidence type="ECO:0000313" key="2">
    <source>
        <dbReference type="EnsemblPlants" id="OBART04G23300.1"/>
    </source>
</evidence>
<evidence type="ECO:0000313" key="3">
    <source>
        <dbReference type="Proteomes" id="UP000026960"/>
    </source>
</evidence>
<protein>
    <submittedName>
        <fullName evidence="2">Uncharacterized protein</fullName>
    </submittedName>
</protein>
<dbReference type="PaxDb" id="65489-OBART04G23300.1"/>
<accession>A0A0D3FZH5</accession>
<name>A0A0D3FZH5_9ORYZ</name>
<dbReference type="Gramene" id="OBART04G23300.1">
    <property type="protein sequence ID" value="OBART04G23300.1"/>
    <property type="gene ID" value="OBART04G23300"/>
</dbReference>
<reference evidence="2" key="1">
    <citation type="journal article" date="2009" name="Rice">
        <title>De Novo Next Generation Sequencing of Plant Genomes.</title>
        <authorList>
            <person name="Rounsley S."/>
            <person name="Marri P.R."/>
            <person name="Yu Y."/>
            <person name="He R."/>
            <person name="Sisneros N."/>
            <person name="Goicoechea J.L."/>
            <person name="Lee S.J."/>
            <person name="Angelova A."/>
            <person name="Kudrna D."/>
            <person name="Luo M."/>
            <person name="Affourtit J."/>
            <person name="Desany B."/>
            <person name="Knight J."/>
            <person name="Niazi F."/>
            <person name="Egholm M."/>
            <person name="Wing R.A."/>
        </authorList>
    </citation>
    <scope>NUCLEOTIDE SEQUENCE [LARGE SCALE GENOMIC DNA]</scope>
    <source>
        <strain evidence="2">cv. IRGC 105608</strain>
    </source>
</reference>
<sequence>MAMTAATAMAMARAVVAVLLLVQILGAMAVSARTLKGEGWLEDGIGMVVDMLGELKSGGNSPTHCC</sequence>
<keyword evidence="1" id="KW-0732">Signal</keyword>
<feature type="chain" id="PRO_5002272092" evidence="1">
    <location>
        <begin position="30"/>
        <end position="66"/>
    </location>
</feature>
<feature type="signal peptide" evidence="1">
    <location>
        <begin position="1"/>
        <end position="29"/>
    </location>
</feature>
<keyword evidence="3" id="KW-1185">Reference proteome</keyword>
<evidence type="ECO:0000256" key="1">
    <source>
        <dbReference type="SAM" id="SignalP"/>
    </source>
</evidence>
<reference evidence="2" key="2">
    <citation type="submission" date="2015-03" db="UniProtKB">
        <authorList>
            <consortium name="EnsemblPlants"/>
        </authorList>
    </citation>
    <scope>IDENTIFICATION</scope>
</reference>
<dbReference type="AlphaFoldDB" id="A0A0D3FZH5"/>
<dbReference type="EnsemblPlants" id="OBART04G23300.1">
    <property type="protein sequence ID" value="OBART04G23300.1"/>
    <property type="gene ID" value="OBART04G23300"/>
</dbReference>
<dbReference type="eggNOG" id="ENOG502R3QW">
    <property type="taxonomic scope" value="Eukaryota"/>
</dbReference>
<proteinExistence type="predicted"/>
<dbReference type="Proteomes" id="UP000026960">
    <property type="component" value="Chromosome 4"/>
</dbReference>